<protein>
    <submittedName>
        <fullName evidence="2">Uncharacterized protein</fullName>
    </submittedName>
</protein>
<dbReference type="AlphaFoldDB" id="Q69KK2"/>
<reference evidence="2" key="2">
    <citation type="submission" date="2002-11" db="EMBL/GenBank/DDBJ databases">
        <title>Oryza sativa nipponbare(GA3) genomic DNA, chromosome 6, BAC clone:OSJNBb0005A05.</title>
        <authorList>
            <person name="Sasaki T."/>
            <person name="Matsumoto T."/>
            <person name="Katayose Y."/>
        </authorList>
    </citation>
    <scope>NUCLEOTIDE SEQUENCE</scope>
</reference>
<dbReference type="EMBL" id="AP004738">
    <property type="protein sequence ID" value="BAD35794.1"/>
    <property type="molecule type" value="Genomic_DNA"/>
</dbReference>
<organism evidence="2 3">
    <name type="scientific">Oryza sativa subsp. japonica</name>
    <name type="common">Rice</name>
    <dbReference type="NCBI Taxonomy" id="39947"/>
    <lineage>
        <taxon>Eukaryota</taxon>
        <taxon>Viridiplantae</taxon>
        <taxon>Streptophyta</taxon>
        <taxon>Embryophyta</taxon>
        <taxon>Tracheophyta</taxon>
        <taxon>Spermatophyta</taxon>
        <taxon>Magnoliopsida</taxon>
        <taxon>Liliopsida</taxon>
        <taxon>Poales</taxon>
        <taxon>Poaceae</taxon>
        <taxon>BOP clade</taxon>
        <taxon>Oryzoideae</taxon>
        <taxon>Oryzeae</taxon>
        <taxon>Oryzinae</taxon>
        <taxon>Oryza</taxon>
        <taxon>Oryza sativa</taxon>
    </lineage>
</organism>
<gene>
    <name evidence="1" type="ORF">OSJNBa0090D06.12</name>
    <name evidence="2" type="ORF">OSJNBb0005A05.43</name>
</gene>
<sequence>MARDEGLSLRVTLHSGDPDILFTDCSSGRDCHFFAVDELPVIHGKAPLDCYDAFFLLTMKFGFTYLPAEFGHLTRGCIGFRSPAKGFADAFQDLSDSTIRTSLIVNTFTPWMRVCMLGDDKKHYNIDAGAINKFVFHFVLHPL</sequence>
<name>Q69KK2_ORYSJ</name>
<proteinExistence type="predicted"/>
<accession>Q69KK2</accession>
<reference evidence="3" key="3">
    <citation type="journal article" date="2005" name="Nature">
        <title>The map-based sequence of the rice genome.</title>
        <authorList>
            <consortium name="International rice genome sequencing project (IRGSP)"/>
            <person name="Matsumoto T."/>
            <person name="Wu J."/>
            <person name="Kanamori H."/>
            <person name="Katayose Y."/>
            <person name="Fujisawa M."/>
            <person name="Namiki N."/>
            <person name="Mizuno H."/>
            <person name="Yamamoto K."/>
            <person name="Antonio B.A."/>
            <person name="Baba T."/>
            <person name="Sakata K."/>
            <person name="Nagamura Y."/>
            <person name="Aoki H."/>
            <person name="Arikawa K."/>
            <person name="Arita K."/>
            <person name="Bito T."/>
            <person name="Chiden Y."/>
            <person name="Fujitsuka N."/>
            <person name="Fukunaka R."/>
            <person name="Hamada M."/>
            <person name="Harada C."/>
            <person name="Hayashi A."/>
            <person name="Hijishita S."/>
            <person name="Honda M."/>
            <person name="Hosokawa S."/>
            <person name="Ichikawa Y."/>
            <person name="Idonuma A."/>
            <person name="Iijima M."/>
            <person name="Ikeda M."/>
            <person name="Ikeno M."/>
            <person name="Ito K."/>
            <person name="Ito S."/>
            <person name="Ito T."/>
            <person name="Ito Y."/>
            <person name="Ito Y."/>
            <person name="Iwabuchi A."/>
            <person name="Kamiya K."/>
            <person name="Karasawa W."/>
            <person name="Kurita K."/>
            <person name="Katagiri S."/>
            <person name="Kikuta A."/>
            <person name="Kobayashi H."/>
            <person name="Kobayashi N."/>
            <person name="Machita K."/>
            <person name="Maehara T."/>
            <person name="Masukawa M."/>
            <person name="Mizubayashi T."/>
            <person name="Mukai Y."/>
            <person name="Nagasaki H."/>
            <person name="Nagata Y."/>
            <person name="Naito S."/>
            <person name="Nakashima M."/>
            <person name="Nakama Y."/>
            <person name="Nakamichi Y."/>
            <person name="Nakamura M."/>
            <person name="Meguro A."/>
            <person name="Negishi M."/>
            <person name="Ohta I."/>
            <person name="Ohta T."/>
            <person name="Okamoto M."/>
            <person name="Ono N."/>
            <person name="Saji S."/>
            <person name="Sakaguchi M."/>
            <person name="Sakai K."/>
            <person name="Shibata M."/>
            <person name="Shimokawa T."/>
            <person name="Song J."/>
            <person name="Takazaki Y."/>
            <person name="Terasawa K."/>
            <person name="Tsugane M."/>
            <person name="Tsuji K."/>
            <person name="Ueda S."/>
            <person name="Waki K."/>
            <person name="Yamagata H."/>
            <person name="Yamamoto M."/>
            <person name="Yamamoto S."/>
            <person name="Yamane H."/>
            <person name="Yoshiki S."/>
            <person name="Yoshihara R."/>
            <person name="Yukawa K."/>
            <person name="Zhong H."/>
            <person name="Yano M."/>
            <person name="Yuan Q."/>
            <person name="Ouyang S."/>
            <person name="Liu J."/>
            <person name="Jones K.M."/>
            <person name="Gansberger K."/>
            <person name="Moffat K."/>
            <person name="Hill J."/>
            <person name="Bera J."/>
            <person name="Fadrosh D."/>
            <person name="Jin S."/>
            <person name="Johri S."/>
            <person name="Kim M."/>
            <person name="Overton L."/>
            <person name="Reardon M."/>
            <person name="Tsitrin T."/>
            <person name="Vuong H."/>
            <person name="Weaver B."/>
            <person name="Ciecko A."/>
            <person name="Tallon L."/>
            <person name="Jackson J."/>
            <person name="Pai G."/>
            <person name="Aken S.V."/>
            <person name="Utterback T."/>
            <person name="Reidmuller S."/>
            <person name="Feldblyum T."/>
            <person name="Hsiao J."/>
            <person name="Zismann V."/>
            <person name="Iobst S."/>
            <person name="de Vazeille A.R."/>
            <person name="Buell C.R."/>
            <person name="Ying K."/>
            <person name="Li Y."/>
            <person name="Lu T."/>
            <person name="Huang Y."/>
            <person name="Zhao Q."/>
            <person name="Feng Q."/>
            <person name="Zhang L."/>
            <person name="Zhu J."/>
            <person name="Weng Q."/>
            <person name="Mu J."/>
            <person name="Lu Y."/>
            <person name="Fan D."/>
            <person name="Liu Y."/>
            <person name="Guan J."/>
            <person name="Zhang Y."/>
            <person name="Yu S."/>
            <person name="Liu X."/>
            <person name="Zhang Y."/>
            <person name="Hong G."/>
            <person name="Han B."/>
            <person name="Choisne N."/>
            <person name="Demange N."/>
            <person name="Orjeda G."/>
            <person name="Samain S."/>
            <person name="Cattolico L."/>
            <person name="Pelletier E."/>
            <person name="Couloux A."/>
            <person name="Segurens B."/>
            <person name="Wincker P."/>
            <person name="D'Hont A."/>
            <person name="Scarpelli C."/>
            <person name="Weissenbach J."/>
            <person name="Salanoubat M."/>
            <person name="Quetier F."/>
            <person name="Yu Y."/>
            <person name="Kim H.R."/>
            <person name="Rambo T."/>
            <person name="Currie J."/>
            <person name="Collura K."/>
            <person name="Luo M."/>
            <person name="Yang T."/>
            <person name="Ammiraju J.S.S."/>
            <person name="Engler F."/>
            <person name="Soderlund C."/>
            <person name="Wing R.A."/>
            <person name="Palmer L.E."/>
            <person name="de la Bastide M."/>
            <person name="Spiegel L."/>
            <person name="Nascimento L."/>
            <person name="Zutavern T."/>
            <person name="O'Shaughnessy A."/>
            <person name="Dike S."/>
            <person name="Dedhia N."/>
            <person name="Preston R."/>
            <person name="Balija V."/>
            <person name="McCombie W.R."/>
            <person name="Chow T."/>
            <person name="Chen H."/>
            <person name="Chung M."/>
            <person name="Chen C."/>
            <person name="Shaw J."/>
            <person name="Wu H."/>
            <person name="Hsiao K."/>
            <person name="Chao Y."/>
            <person name="Chu M."/>
            <person name="Cheng C."/>
            <person name="Hour A."/>
            <person name="Lee P."/>
            <person name="Lin S."/>
            <person name="Lin Y."/>
            <person name="Liou J."/>
            <person name="Liu S."/>
            <person name="Hsing Y."/>
            <person name="Raghuvanshi S."/>
            <person name="Mohanty A."/>
            <person name="Bharti A.K."/>
            <person name="Gaur A."/>
            <person name="Gupta V."/>
            <person name="Kumar D."/>
            <person name="Ravi V."/>
            <person name="Vij S."/>
            <person name="Kapur A."/>
            <person name="Khurana P."/>
            <person name="Khurana P."/>
            <person name="Khurana J.P."/>
            <person name="Tyagi A.K."/>
            <person name="Gaikwad K."/>
            <person name="Singh A."/>
            <person name="Dalal V."/>
            <person name="Srivastava S."/>
            <person name="Dixit A."/>
            <person name="Pal A.K."/>
            <person name="Ghazi I.A."/>
            <person name="Yadav M."/>
            <person name="Pandit A."/>
            <person name="Bhargava A."/>
            <person name="Sureshbabu K."/>
            <person name="Batra K."/>
            <person name="Sharma T.R."/>
            <person name="Mohapatra T."/>
            <person name="Singh N.K."/>
            <person name="Messing J."/>
            <person name="Nelson A.B."/>
            <person name="Fuks G."/>
            <person name="Kavchok S."/>
            <person name="Keizer G."/>
            <person name="Linton E."/>
            <person name="Llaca V."/>
            <person name="Song R."/>
            <person name="Tanyolac B."/>
            <person name="Young S."/>
            <person name="Ho-Il K."/>
            <person name="Hahn J.H."/>
            <person name="Sangsakoo G."/>
            <person name="Vanavichit A."/>
            <person name="de Mattos Luiz.A.T."/>
            <person name="Zimmer P.D."/>
            <person name="Malone G."/>
            <person name="Dellagostin O."/>
            <person name="de Oliveira A.C."/>
            <person name="Bevan M."/>
            <person name="Bancroft I."/>
            <person name="Minx P."/>
            <person name="Cordum H."/>
            <person name="Wilson R."/>
            <person name="Cheng Z."/>
            <person name="Jin W."/>
            <person name="Jiang J."/>
            <person name="Leong S.A."/>
            <person name="Iwama H."/>
            <person name="Gojobori T."/>
            <person name="Itoh T."/>
            <person name="Niimura Y."/>
            <person name="Fujii Y."/>
            <person name="Habara T."/>
            <person name="Sakai H."/>
            <person name="Sato Y."/>
            <person name="Wilson G."/>
            <person name="Kumar K."/>
            <person name="McCouch S."/>
            <person name="Juretic N."/>
            <person name="Hoen D."/>
            <person name="Wright S."/>
            <person name="Bruskiewich R."/>
            <person name="Bureau T."/>
            <person name="Miyao A."/>
            <person name="Hirochika H."/>
            <person name="Nishikawa T."/>
            <person name="Kadowaki K."/>
            <person name="Sugiura M."/>
            <person name="Burr B."/>
            <person name="Sasaki T."/>
        </authorList>
    </citation>
    <scope>NUCLEOTIDE SEQUENCE [LARGE SCALE GENOMIC DNA]</scope>
    <source>
        <strain evidence="3">cv. Nipponbare</strain>
    </source>
</reference>
<evidence type="ECO:0000313" key="2">
    <source>
        <dbReference type="EMBL" id="BAD36538.1"/>
    </source>
</evidence>
<reference evidence="3" key="4">
    <citation type="journal article" date="2008" name="Nucleic Acids Res.">
        <title>The rice annotation project database (RAP-DB): 2008 update.</title>
        <authorList>
            <consortium name="The rice annotation project (RAP)"/>
        </authorList>
    </citation>
    <scope>GENOME REANNOTATION</scope>
    <source>
        <strain evidence="3">cv. Nipponbare</strain>
    </source>
</reference>
<reference evidence="1" key="1">
    <citation type="submission" date="2002-02" db="EMBL/GenBank/DDBJ databases">
        <title>Oryza sativa nipponbare(GA3) genomic DNA, chromosome 6, BAC clone:OSJNBa0090D06.</title>
        <authorList>
            <person name="Sasaki T."/>
            <person name="Matsumoto T."/>
            <person name="Yamamoto K."/>
        </authorList>
    </citation>
    <scope>NUCLEOTIDE SEQUENCE</scope>
</reference>
<dbReference type="EMBL" id="AP005913">
    <property type="protein sequence ID" value="BAD36538.1"/>
    <property type="molecule type" value="Genomic_DNA"/>
</dbReference>
<dbReference type="Proteomes" id="UP000000763">
    <property type="component" value="Chromosome 6"/>
</dbReference>
<evidence type="ECO:0000313" key="1">
    <source>
        <dbReference type="EMBL" id="BAD35794.1"/>
    </source>
</evidence>
<evidence type="ECO:0000313" key="3">
    <source>
        <dbReference type="Proteomes" id="UP000000763"/>
    </source>
</evidence>